<dbReference type="GO" id="GO:0015297">
    <property type="term" value="F:antiporter activity"/>
    <property type="evidence" value="ECO:0007669"/>
    <property type="project" value="UniProtKB-KW"/>
</dbReference>
<feature type="transmembrane region" description="Helical" evidence="11">
    <location>
        <begin position="407"/>
        <end position="426"/>
    </location>
</feature>
<dbReference type="GO" id="GO:0006814">
    <property type="term" value="P:sodium ion transport"/>
    <property type="evidence" value="ECO:0007669"/>
    <property type="project" value="UniProtKB-KW"/>
</dbReference>
<proteinExistence type="predicted"/>
<feature type="region of interest" description="Disordered" evidence="10">
    <location>
        <begin position="720"/>
        <end position="781"/>
    </location>
</feature>
<feature type="transmembrane region" description="Helical" evidence="11">
    <location>
        <begin position="331"/>
        <end position="348"/>
    </location>
</feature>
<evidence type="ECO:0000256" key="5">
    <source>
        <dbReference type="ARBA" id="ARBA00022989"/>
    </source>
</evidence>
<evidence type="ECO:0000256" key="11">
    <source>
        <dbReference type="SAM" id="Phobius"/>
    </source>
</evidence>
<name>A0AAD8YFV9_9STRA</name>
<dbReference type="AlphaFoldDB" id="A0AAD8YFV9"/>
<evidence type="ECO:0000256" key="10">
    <source>
        <dbReference type="SAM" id="MobiDB-lite"/>
    </source>
</evidence>
<feature type="transmembrane region" description="Helical" evidence="11">
    <location>
        <begin position="197"/>
        <end position="219"/>
    </location>
</feature>
<dbReference type="GO" id="GO:0016020">
    <property type="term" value="C:membrane"/>
    <property type="evidence" value="ECO:0007669"/>
    <property type="project" value="UniProtKB-SubCell"/>
</dbReference>
<sequence>MPNIDEIFDVLFEARAVLNFYHGVRSEEVITWNIVPLHKQYNIDATLDHLFKFTLRIMTSHVEDFVWGAFNVAQTSIFGSSSNADVHDTNEWTRQLGGGGGEGGAEQATHISFQDLYASIIFFACIYVFGQIAARFLKMPSLVGEIFAGIILGPNLTKFVPYPISFVMLGEIGLILLVIEAGIDIDLTTLKLIGTRGLIIAIIGSILPIAIAFGIALAIGTDMKGSIAAGASFGPTSLGIAMNILRQGKIVNTPVGQLIISAAVIDDMIALIILSQLSALSGTADVASIVIPIVSALGFLVLGGYIAVYVLPPILDRHLFSRIKKENHGSVGLGLMFLILFALMPATYYAKSSFLMGAFISGLVFCRNHDVHVRFVTQFKRLLQWLMRIFFAASIGFQVPIKDFGNGSVIGYGCLFTLALLGKLAVGFIVPNFNNTEKFRGLHLRDCLVTGFSMAAEGEFAFVIAVFAADQGLISPDLYASIVLAVLISTIIPPFALRFTISYYNNLALKMLKEAEDLERQRGRRPSEDLSPQELEATLREQIRANKIVFLCIQIQCSSTWGLIPKIISTLSKLKVEVIDNRSWHPRGVDTTLMTEIFVEDDYFLSASEEETLTIEERIAQVSEAMTKAIRQPGATVKVTRWFPGVLKKIVEEVKSETSVTNNMGKSVKELLAKEATTHLETKRNIQIAATQEKTLDKIKAEMGIPLDDAVPEEKTVTFESLQANAQAPPPTTTRRRVRQKMRSTPVVGGSLFDEPPPTPNKPQADATGGGDRQADPFSSMSGGQMAELVVGGEVFHIRVMPETIHRIRSGYSGEVLDDASVRFSQKDVPIEHRLQGLVRHGGLETITEDMSDTASNKESDT</sequence>
<feature type="transmembrane region" description="Helical" evidence="11">
    <location>
        <begin position="116"/>
        <end position="137"/>
    </location>
</feature>
<dbReference type="Pfam" id="PF00999">
    <property type="entry name" value="Na_H_Exchanger"/>
    <property type="match status" value="1"/>
</dbReference>
<dbReference type="Gene3D" id="1.20.1530.20">
    <property type="match status" value="1"/>
</dbReference>
<feature type="transmembrane region" description="Helical" evidence="11">
    <location>
        <begin position="225"/>
        <end position="245"/>
    </location>
</feature>
<keyword evidence="2" id="KW-0813">Transport</keyword>
<keyword evidence="14" id="KW-1185">Reference proteome</keyword>
<feature type="transmembrane region" description="Helical" evidence="11">
    <location>
        <begin position="479"/>
        <end position="501"/>
    </location>
</feature>
<keyword evidence="4 11" id="KW-0812">Transmembrane</keyword>
<accession>A0AAD8YFV9</accession>
<keyword evidence="5 11" id="KW-1133">Transmembrane helix</keyword>
<dbReference type="GO" id="GO:1902600">
    <property type="term" value="P:proton transmembrane transport"/>
    <property type="evidence" value="ECO:0007669"/>
    <property type="project" value="InterPro"/>
</dbReference>
<keyword evidence="7" id="KW-0406">Ion transport</keyword>
<gene>
    <name evidence="13" type="ORF">QTG54_003991</name>
</gene>
<keyword evidence="3" id="KW-0050">Antiport</keyword>
<dbReference type="EMBL" id="JATAAI010000006">
    <property type="protein sequence ID" value="KAK1744700.1"/>
    <property type="molecule type" value="Genomic_DNA"/>
</dbReference>
<dbReference type="PANTHER" id="PTHR43562">
    <property type="entry name" value="NAPA-TYPE SODIUM/HYDROGEN ANTIPORTER"/>
    <property type="match status" value="1"/>
</dbReference>
<organism evidence="13 14">
    <name type="scientific">Skeletonema marinoi</name>
    <dbReference type="NCBI Taxonomy" id="267567"/>
    <lineage>
        <taxon>Eukaryota</taxon>
        <taxon>Sar</taxon>
        <taxon>Stramenopiles</taxon>
        <taxon>Ochrophyta</taxon>
        <taxon>Bacillariophyta</taxon>
        <taxon>Coscinodiscophyceae</taxon>
        <taxon>Thalassiosirophycidae</taxon>
        <taxon>Thalassiosirales</taxon>
        <taxon>Skeletonemataceae</taxon>
        <taxon>Skeletonema</taxon>
        <taxon>Skeletonema marinoi-dohrnii complex</taxon>
    </lineage>
</organism>
<keyword evidence="9" id="KW-0739">Sodium transport</keyword>
<dbReference type="InterPro" id="IPR038770">
    <property type="entry name" value="Na+/solute_symporter_sf"/>
</dbReference>
<evidence type="ECO:0000256" key="9">
    <source>
        <dbReference type="ARBA" id="ARBA00023201"/>
    </source>
</evidence>
<feature type="transmembrane region" description="Helical" evidence="11">
    <location>
        <begin position="447"/>
        <end position="467"/>
    </location>
</feature>
<evidence type="ECO:0000256" key="1">
    <source>
        <dbReference type="ARBA" id="ARBA00004141"/>
    </source>
</evidence>
<evidence type="ECO:0000259" key="12">
    <source>
        <dbReference type="Pfam" id="PF00999"/>
    </source>
</evidence>
<evidence type="ECO:0000256" key="3">
    <source>
        <dbReference type="ARBA" id="ARBA00022449"/>
    </source>
</evidence>
<keyword evidence="8 11" id="KW-0472">Membrane</keyword>
<evidence type="ECO:0000256" key="8">
    <source>
        <dbReference type="ARBA" id="ARBA00023136"/>
    </source>
</evidence>
<feature type="transmembrane region" description="Helical" evidence="11">
    <location>
        <begin position="257"/>
        <end position="277"/>
    </location>
</feature>
<dbReference type="InterPro" id="IPR006153">
    <property type="entry name" value="Cation/H_exchanger_TM"/>
</dbReference>
<dbReference type="Proteomes" id="UP001224775">
    <property type="component" value="Unassembled WGS sequence"/>
</dbReference>
<keyword evidence="6" id="KW-0915">Sodium</keyword>
<reference evidence="13" key="1">
    <citation type="submission" date="2023-06" db="EMBL/GenBank/DDBJ databases">
        <title>Survivors Of The Sea: Transcriptome response of Skeletonema marinoi to long-term dormancy.</title>
        <authorList>
            <person name="Pinder M.I.M."/>
            <person name="Kourtchenko O."/>
            <person name="Robertson E.K."/>
            <person name="Larsson T."/>
            <person name="Maumus F."/>
            <person name="Osuna-Cruz C.M."/>
            <person name="Vancaester E."/>
            <person name="Stenow R."/>
            <person name="Vandepoele K."/>
            <person name="Ploug H."/>
            <person name="Bruchert V."/>
            <person name="Godhe A."/>
            <person name="Topel M."/>
        </authorList>
    </citation>
    <scope>NUCLEOTIDE SEQUENCE</scope>
    <source>
        <strain evidence="13">R05AC</strain>
    </source>
</reference>
<evidence type="ECO:0000256" key="2">
    <source>
        <dbReference type="ARBA" id="ARBA00022448"/>
    </source>
</evidence>
<evidence type="ECO:0000313" key="13">
    <source>
        <dbReference type="EMBL" id="KAK1744700.1"/>
    </source>
</evidence>
<evidence type="ECO:0000256" key="4">
    <source>
        <dbReference type="ARBA" id="ARBA00022692"/>
    </source>
</evidence>
<comment type="caution">
    <text evidence="13">The sequence shown here is derived from an EMBL/GenBank/DDBJ whole genome shotgun (WGS) entry which is preliminary data.</text>
</comment>
<evidence type="ECO:0000313" key="14">
    <source>
        <dbReference type="Proteomes" id="UP001224775"/>
    </source>
</evidence>
<protein>
    <submittedName>
        <fullName evidence="13">Sodium/hydrogen exchanger family protein</fullName>
    </submittedName>
</protein>
<feature type="transmembrane region" description="Helical" evidence="11">
    <location>
        <begin position="162"/>
        <end position="185"/>
    </location>
</feature>
<feature type="domain" description="Cation/H+ exchanger transmembrane" evidence="12">
    <location>
        <begin position="127"/>
        <end position="498"/>
    </location>
</feature>
<evidence type="ECO:0000256" key="7">
    <source>
        <dbReference type="ARBA" id="ARBA00023065"/>
    </source>
</evidence>
<feature type="transmembrane region" description="Helical" evidence="11">
    <location>
        <begin position="289"/>
        <end position="311"/>
    </location>
</feature>
<evidence type="ECO:0000256" key="6">
    <source>
        <dbReference type="ARBA" id="ARBA00023053"/>
    </source>
</evidence>
<comment type="subcellular location">
    <subcellularLocation>
        <location evidence="1">Membrane</location>
        <topology evidence="1">Multi-pass membrane protein</topology>
    </subcellularLocation>
</comment>
<dbReference type="PANTHER" id="PTHR43562:SF3">
    <property type="entry name" value="SODIUM ION_PROTON EXCHANGER (EUROFUNG)"/>
    <property type="match status" value="1"/>
</dbReference>